<evidence type="ECO:0000256" key="3">
    <source>
        <dbReference type="ARBA" id="ARBA00014910"/>
    </source>
</evidence>
<dbReference type="AlphaFoldDB" id="C5KHJ2"/>
<keyword evidence="4" id="KW-0963">Cytoplasm</keyword>
<evidence type="ECO:0000256" key="5">
    <source>
        <dbReference type="ARBA" id="ARBA00022737"/>
    </source>
</evidence>
<dbReference type="RefSeq" id="XP_002784258.1">
    <property type="nucleotide sequence ID" value="XM_002784212.1"/>
</dbReference>
<evidence type="ECO:0000256" key="6">
    <source>
        <dbReference type="ARBA" id="ARBA00023054"/>
    </source>
</evidence>
<dbReference type="OMA" id="LNATHRH"/>
<feature type="coiled-coil region" evidence="11">
    <location>
        <begin position="152"/>
        <end position="186"/>
    </location>
</feature>
<evidence type="ECO:0000313" key="13">
    <source>
        <dbReference type="EMBL" id="EER16054.1"/>
    </source>
</evidence>
<keyword evidence="5" id="KW-0677">Repeat</keyword>
<evidence type="ECO:0000313" key="14">
    <source>
        <dbReference type="Proteomes" id="UP000007800"/>
    </source>
</evidence>
<dbReference type="InParanoid" id="C5KHJ2"/>
<feature type="region of interest" description="Disordered" evidence="12">
    <location>
        <begin position="71"/>
        <end position="93"/>
    </location>
</feature>
<protein>
    <recommendedName>
        <fullName evidence="3">Centrosomal protein POC5</fullName>
    </recommendedName>
    <alternativeName>
        <fullName evidence="9">Protein of centriole 5</fullName>
    </alternativeName>
</protein>
<dbReference type="OrthoDB" id="10064898at2759"/>
<dbReference type="Proteomes" id="UP000007800">
    <property type="component" value="Unassembled WGS sequence"/>
</dbReference>
<proteinExistence type="inferred from homology"/>
<keyword evidence="6 11" id="KW-0175">Coiled coil</keyword>
<evidence type="ECO:0000256" key="2">
    <source>
        <dbReference type="ARBA" id="ARBA00010411"/>
    </source>
</evidence>
<keyword evidence="14" id="KW-1185">Reference proteome</keyword>
<evidence type="ECO:0000256" key="4">
    <source>
        <dbReference type="ARBA" id="ARBA00022490"/>
    </source>
</evidence>
<accession>C5KHJ2</accession>
<comment type="subcellular location">
    <subcellularLocation>
        <location evidence="1">Cytoplasm</location>
        <location evidence="1">Cytoskeleton</location>
        <location evidence="1">Microtubule organizing center</location>
        <location evidence="1">Centrosome</location>
        <location evidence="1">Centriole</location>
    </subcellularLocation>
</comment>
<dbReference type="PANTHER" id="PTHR28618:SF1">
    <property type="entry name" value="CENTROSOMAL PROTEIN POC5"/>
    <property type="match status" value="1"/>
</dbReference>
<dbReference type="PANTHER" id="PTHR28618">
    <property type="entry name" value="CENTROSOMAL PROTEIN POC5"/>
    <property type="match status" value="1"/>
</dbReference>
<sequence>MSGLEVSEGAHFCTADDGNSSSILERLLDEQSEIEAEGIRLVEEVNAEPEGRTLAYGGELHAENVAARPSSMNIVMPPSPTDELPSPEETPRTETKTTLARADMQDFQKALDGVVNKLRSTAMKAFMDSRQRIMRRHEAESTAARMHTQASEVNLKETIKALNDQLDKANDRVEALEKQLKGVQFLNHKQQRVQSRKLLLYRMMARWKIYNRLRLDEKTKSKLSRALHRCKLSSQVFISWRLRSIRGAAARKQADTELANATIRASDSAAWEEERSTLLARIDDLTAELEKELQTKRMMQDNLKRVFMRGVCALNFEAMSLLGGQPSNESEAEEQFNRLFGSPSATTFTNPMGSESRPQVACELIIVESPE</sequence>
<dbReference type="GO" id="GO:0005814">
    <property type="term" value="C:centriole"/>
    <property type="evidence" value="ECO:0007669"/>
    <property type="project" value="UniProtKB-SubCell"/>
</dbReference>
<keyword evidence="7" id="KW-0206">Cytoskeleton</keyword>
<evidence type="ECO:0000256" key="7">
    <source>
        <dbReference type="ARBA" id="ARBA00023212"/>
    </source>
</evidence>
<evidence type="ECO:0000256" key="12">
    <source>
        <dbReference type="SAM" id="MobiDB-lite"/>
    </source>
</evidence>
<evidence type="ECO:0000256" key="9">
    <source>
        <dbReference type="ARBA" id="ARBA00031694"/>
    </source>
</evidence>
<comment type="function">
    <text evidence="10">Essential for the assembly of the distal half of centrioles, required for centriole elongation. Acts as a negative regulator of centriole elongation.</text>
</comment>
<dbReference type="EMBL" id="GG673069">
    <property type="protein sequence ID" value="EER16054.1"/>
    <property type="molecule type" value="Genomic_DNA"/>
</dbReference>
<dbReference type="GeneID" id="9061040"/>
<keyword evidence="8" id="KW-0131">Cell cycle</keyword>
<evidence type="ECO:0000256" key="11">
    <source>
        <dbReference type="SAM" id="Coils"/>
    </source>
</evidence>
<evidence type="ECO:0000256" key="1">
    <source>
        <dbReference type="ARBA" id="ARBA00004114"/>
    </source>
</evidence>
<organism evidence="14">
    <name type="scientific">Perkinsus marinus (strain ATCC 50983 / TXsc)</name>
    <dbReference type="NCBI Taxonomy" id="423536"/>
    <lineage>
        <taxon>Eukaryota</taxon>
        <taxon>Sar</taxon>
        <taxon>Alveolata</taxon>
        <taxon>Perkinsozoa</taxon>
        <taxon>Perkinsea</taxon>
        <taxon>Perkinsida</taxon>
        <taxon>Perkinsidae</taxon>
        <taxon>Perkinsus</taxon>
    </lineage>
</organism>
<dbReference type="InterPro" id="IPR033351">
    <property type="entry name" value="POC5"/>
</dbReference>
<reference evidence="13 14" key="1">
    <citation type="submission" date="2008-07" db="EMBL/GenBank/DDBJ databases">
        <authorList>
            <person name="El-Sayed N."/>
            <person name="Caler E."/>
            <person name="Inman J."/>
            <person name="Amedeo P."/>
            <person name="Hass B."/>
            <person name="Wortman J."/>
        </authorList>
    </citation>
    <scope>NUCLEOTIDE SEQUENCE [LARGE SCALE GENOMIC DNA]</scope>
    <source>
        <strain evidence="14">ATCC 50983 / TXsc</strain>
    </source>
</reference>
<gene>
    <name evidence="13" type="ORF">Pmar_PMAR003517</name>
</gene>
<evidence type="ECO:0000256" key="10">
    <source>
        <dbReference type="ARBA" id="ARBA00049959"/>
    </source>
</evidence>
<evidence type="ECO:0000256" key="8">
    <source>
        <dbReference type="ARBA" id="ARBA00023306"/>
    </source>
</evidence>
<feature type="coiled-coil region" evidence="11">
    <location>
        <begin position="268"/>
        <end position="302"/>
    </location>
</feature>
<name>C5KHJ2_PERM5</name>
<comment type="similarity">
    <text evidence="2">Belongs to the POC5 family.</text>
</comment>